<gene>
    <name evidence="2" type="ORF">COU89_00585</name>
</gene>
<evidence type="ECO:0000313" key="2">
    <source>
        <dbReference type="EMBL" id="PJE63931.1"/>
    </source>
</evidence>
<dbReference type="Pfam" id="PF13480">
    <property type="entry name" value="Acetyltransf_6"/>
    <property type="match status" value="1"/>
</dbReference>
<proteinExistence type="predicted"/>
<dbReference type="Gene3D" id="3.40.630.30">
    <property type="match status" value="1"/>
</dbReference>
<evidence type="ECO:0000259" key="1">
    <source>
        <dbReference type="Pfam" id="PF13480"/>
    </source>
</evidence>
<dbReference type="Proteomes" id="UP000231569">
    <property type="component" value="Unassembled WGS sequence"/>
</dbReference>
<reference evidence="3" key="1">
    <citation type="submission" date="2017-09" db="EMBL/GenBank/DDBJ databases">
        <title>Depth-based differentiation of microbial function through sediment-hosted aquifers and enrichment of novel symbionts in the deep terrestrial subsurface.</title>
        <authorList>
            <person name="Probst A.J."/>
            <person name="Ladd B."/>
            <person name="Jarett J.K."/>
            <person name="Geller-Mcgrath D.E."/>
            <person name="Sieber C.M.K."/>
            <person name="Emerson J.B."/>
            <person name="Anantharaman K."/>
            <person name="Thomas B.C."/>
            <person name="Malmstrom R."/>
            <person name="Stieglmeier M."/>
            <person name="Klingl A."/>
            <person name="Woyke T."/>
            <person name="Ryan C.M."/>
            <person name="Banfield J.F."/>
        </authorList>
    </citation>
    <scope>NUCLEOTIDE SEQUENCE [LARGE SCALE GENOMIC DNA]</scope>
</reference>
<name>A0A2M8KVJ0_9BACT</name>
<evidence type="ECO:0000313" key="3">
    <source>
        <dbReference type="Proteomes" id="UP000231569"/>
    </source>
</evidence>
<organism evidence="2 3">
    <name type="scientific">Candidatus Roizmanbacteria bacterium CG10_big_fil_rev_8_21_14_0_10_45_7</name>
    <dbReference type="NCBI Taxonomy" id="1974854"/>
    <lineage>
        <taxon>Bacteria</taxon>
        <taxon>Candidatus Roizmaniibacteriota</taxon>
    </lineage>
</organism>
<dbReference type="SUPFAM" id="SSF55729">
    <property type="entry name" value="Acyl-CoA N-acyltransferases (Nat)"/>
    <property type="match status" value="1"/>
</dbReference>
<dbReference type="EMBL" id="PFEE01000012">
    <property type="protein sequence ID" value="PJE63931.1"/>
    <property type="molecule type" value="Genomic_DNA"/>
</dbReference>
<accession>A0A2M8KVJ0</accession>
<protein>
    <recommendedName>
        <fullName evidence="1">BioF2-like acetyltransferase domain-containing protein</fullName>
    </recommendedName>
</protein>
<dbReference type="InterPro" id="IPR016181">
    <property type="entry name" value="Acyl_CoA_acyltransferase"/>
</dbReference>
<dbReference type="AlphaFoldDB" id="A0A2M8KVJ0"/>
<feature type="domain" description="BioF2-like acetyltransferase" evidence="1">
    <location>
        <begin position="199"/>
        <end position="343"/>
    </location>
</feature>
<sequence>MNQYLYTNQLLSPDTTTEPYPIHILNKKPWHAFIRTNGYRALAKKLRMQVVTDMETAEQLWQIFTPNKSLFDLWEFRKAFAENFAVDPYFITLYEQIGSRAHILGILPLWLDNDEYAGKYTWFGGFWPEDNTFFVKDPEFIPLMLMAAPKPLILDCIIQDKDYEFLNNLAGFTTTDDKKYYLNTSSFKSVDDYLITLKKKKRQNIRRDKKRISLFNPHVAYGRMHALDRMFSLNIERMNELNKKGYREKSCFEDVRYKHLFRSVTTCSTRIKPMIITTDIGNQTESIELGAIYNKTYYAFISGTNIKDYSGLGVYSNLLVIEEAIKQGCNSIDFLSGNYNWKESWQLDAVPLYKFTK</sequence>
<dbReference type="InterPro" id="IPR038740">
    <property type="entry name" value="BioF2-like_GNAT_dom"/>
</dbReference>
<comment type="caution">
    <text evidence="2">The sequence shown here is derived from an EMBL/GenBank/DDBJ whole genome shotgun (WGS) entry which is preliminary data.</text>
</comment>